<keyword evidence="2" id="KW-0812">Transmembrane</keyword>
<name>A0A0X3BPE6_9EURY</name>
<keyword evidence="2" id="KW-1133">Transmembrane helix</keyword>
<dbReference type="RefSeq" id="WP_157203715.1">
    <property type="nucleotide sequence ID" value="NZ_LT158599.1"/>
</dbReference>
<dbReference type="GeneID" id="43321745"/>
<feature type="compositionally biased region" description="Polar residues" evidence="1">
    <location>
        <begin position="183"/>
        <end position="196"/>
    </location>
</feature>
<feature type="region of interest" description="Disordered" evidence="1">
    <location>
        <begin position="175"/>
        <end position="227"/>
    </location>
</feature>
<evidence type="ECO:0000256" key="2">
    <source>
        <dbReference type="SAM" id="Phobius"/>
    </source>
</evidence>
<evidence type="ECO:0000313" key="4">
    <source>
        <dbReference type="Proteomes" id="UP000069850"/>
    </source>
</evidence>
<organism evidence="3 4">
    <name type="scientific">Methanoculleus bourgensis</name>
    <dbReference type="NCBI Taxonomy" id="83986"/>
    <lineage>
        <taxon>Archaea</taxon>
        <taxon>Methanobacteriati</taxon>
        <taxon>Methanobacteriota</taxon>
        <taxon>Stenosarchaea group</taxon>
        <taxon>Methanomicrobia</taxon>
        <taxon>Methanomicrobiales</taxon>
        <taxon>Methanomicrobiaceae</taxon>
        <taxon>Methanoculleus</taxon>
    </lineage>
</organism>
<gene>
    <name evidence="3" type="ORF">MMAB1_2839</name>
</gene>
<dbReference type="AlphaFoldDB" id="A0A0X3BPE6"/>
<reference evidence="3 4" key="1">
    <citation type="submission" date="2016-01" db="EMBL/GenBank/DDBJ databases">
        <authorList>
            <person name="Manzoor S."/>
        </authorList>
    </citation>
    <scope>NUCLEOTIDE SEQUENCE [LARGE SCALE GENOMIC DNA]</scope>
    <source>
        <strain evidence="3">Methanoculleus sp MAB1</strain>
    </source>
</reference>
<accession>A0A0X3BPE6</accession>
<feature type="transmembrane region" description="Helical" evidence="2">
    <location>
        <begin position="234"/>
        <end position="250"/>
    </location>
</feature>
<evidence type="ECO:0000256" key="1">
    <source>
        <dbReference type="SAM" id="MobiDB-lite"/>
    </source>
</evidence>
<proteinExistence type="predicted"/>
<evidence type="ECO:0000313" key="3">
    <source>
        <dbReference type="EMBL" id="CVK34052.1"/>
    </source>
</evidence>
<dbReference type="Proteomes" id="UP000069850">
    <property type="component" value="Chromosome 1"/>
</dbReference>
<dbReference type="EMBL" id="LT158599">
    <property type="protein sequence ID" value="CVK34052.1"/>
    <property type="molecule type" value="Genomic_DNA"/>
</dbReference>
<sequence length="282" mass="30073">MRYSKAGFYSIIMLLLVVQVVTANEIVIEGDGNPSYLTFMGDAPEGISAFGVEVRYSNGTQITGVEPVEPFEVVSGIDTAAGTLKIGGYAPPDPQTAVYGQVRLAKIWSAQALEGDITVDCIEDLQRNPIQVSNQASTSPTPTETSVPVYDPPITYKSPGTVQADPTDYIAAPEIAAQPSPKPQTSAPGTSSTTEPLQDMVEAQTTTSSTASPTDSPEAGASETPAISPKKAPLMLYSPLGAIFCALLLIKRRKEKRPDDSVGYIRGEKKSPLTFEILIYRR</sequence>
<feature type="compositionally biased region" description="Low complexity" evidence="1">
    <location>
        <begin position="205"/>
        <end position="217"/>
    </location>
</feature>
<protein>
    <submittedName>
        <fullName evidence="3">Uncharacterized protein</fullName>
    </submittedName>
</protein>
<keyword evidence="2" id="KW-0472">Membrane</keyword>
<dbReference type="KEGG" id="mema:MMAB1_2839"/>